<dbReference type="EMBL" id="BKBW01000002">
    <property type="protein sequence ID" value="GEQ74464.1"/>
    <property type="molecule type" value="Genomic_DNA"/>
</dbReference>
<organism evidence="1 2">
    <name type="scientific">Comamonas testosteroni</name>
    <name type="common">Pseudomonas testosteroni</name>
    <dbReference type="NCBI Taxonomy" id="285"/>
    <lineage>
        <taxon>Bacteria</taxon>
        <taxon>Pseudomonadati</taxon>
        <taxon>Pseudomonadota</taxon>
        <taxon>Betaproteobacteria</taxon>
        <taxon>Burkholderiales</taxon>
        <taxon>Comamonadaceae</taxon>
        <taxon>Comamonas</taxon>
    </lineage>
</organism>
<protein>
    <submittedName>
        <fullName evidence="1">Uncharacterized protein</fullName>
    </submittedName>
</protein>
<name>A0A1Y1J4Y6_COMTE</name>
<evidence type="ECO:0000313" key="1">
    <source>
        <dbReference type="EMBL" id="GEQ74464.1"/>
    </source>
</evidence>
<gene>
    <name evidence="1" type="ORF">CTTA_1469</name>
</gene>
<evidence type="ECO:0000313" key="2">
    <source>
        <dbReference type="Proteomes" id="UP000323105"/>
    </source>
</evidence>
<dbReference type="RefSeq" id="WP_087085113.1">
    <property type="nucleotide sequence ID" value="NZ_BKBW01000002.1"/>
</dbReference>
<dbReference type="InterPro" id="IPR018912">
    <property type="entry name" value="DUF2478"/>
</dbReference>
<proteinExistence type="predicted"/>
<reference evidence="1 2" key="1">
    <citation type="journal article" date="2019" name="Microbiol. Resour. Announc.">
        <title>Draft Genome Sequence of Comamonas testosteroni TA441, a Bacterium That Has a Cryptic Phenol Degradation Gene Cluster.</title>
        <authorList>
            <person name="Arai H."/>
            <person name="Ishii M."/>
        </authorList>
    </citation>
    <scope>NUCLEOTIDE SEQUENCE [LARGE SCALE GENOMIC DNA]</scope>
    <source>
        <strain evidence="1 2">TA441</strain>
    </source>
</reference>
<dbReference type="Pfam" id="PF10649">
    <property type="entry name" value="DUF2478"/>
    <property type="match status" value="1"/>
</dbReference>
<sequence length="183" mass="19506">MSSNSKVPPLAALIYPDDQHDIEALLESVARRLQQSGRNVGGLVHHQSHYANGNKCMRLLDLRSGQQFEMTEDLGVSSKACSLNPQALAQASVVLRQALADGVELAVVNCFGQLEAAGGGFVQEIAGLIGADIPVITAVAARHEAGWQAFTGGDFVSLPVDEEAVLRWCLQQLQTQGTEDLPC</sequence>
<dbReference type="Proteomes" id="UP000323105">
    <property type="component" value="Unassembled WGS sequence"/>
</dbReference>
<accession>A0A1Y1J4Y6</accession>
<dbReference type="AlphaFoldDB" id="A0A1Y1J4Y6"/>
<comment type="caution">
    <text evidence="1">The sequence shown here is derived from an EMBL/GenBank/DDBJ whole genome shotgun (WGS) entry which is preliminary data.</text>
</comment>